<dbReference type="AlphaFoldDB" id="A0A438NF81"/>
<dbReference type="Proteomes" id="UP000288859">
    <property type="component" value="Unassembled WGS sequence"/>
</dbReference>
<feature type="compositionally biased region" description="Basic and acidic residues" evidence="2">
    <location>
        <begin position="238"/>
        <end position="247"/>
    </location>
</feature>
<keyword evidence="1" id="KW-0175">Coiled coil</keyword>
<dbReference type="OrthoDB" id="2431049at2759"/>
<comment type="caution">
    <text evidence="4">The sequence shown here is derived from an EMBL/GenBank/DDBJ whole genome shotgun (WGS) entry which is preliminary data.</text>
</comment>
<sequence>MKGIADLLDSDMEESTHFIDENSIISSASDATNTSSSQVKRLKKRKRVTMPTKPRSKVQKTTTARPRKAAPKQTAAKRMALEEQVNHRDVEQQDEEQVAEEVSDAAPVKPKKTSRAPAKPRANKKAAAAAAAAAAKEQDDEEMEVEQTPMAARSAHAVSKTKGQGPKATSKKTVSAKSTSQQEPRVIAESQDKAEESEEEATEHVEVRVAAQPKQTVRDASKVRQEPAYRRRAGSASDTERGDPNLRRKLGDITRRFENVDMKYRNLKEVGINEANANMEKLRRQCDATVQASNEVIASLKKELAAQAPQVQEAQKLKKQMQNQDNEVNKLRETATELGKSLHVAQNEIKALQARLVAARAPPVEQPKVPASVKKSGGQKPLMITNAEAAHAAQMAQLKEDLYSDLTGLIIRGVQRTKDGDSYDCLQTGRNGTLHFKLYMDHEDAKSTSFEETEFLYTPMLDANRDREMIELMPSYLTEDITFARQNAAKFYGRVVDTLTKRRAEE</sequence>
<protein>
    <recommendedName>
        <fullName evidence="3">Monopolin complex subunit Csm1/Pcs1 C-terminal domain-containing protein</fullName>
    </recommendedName>
</protein>
<gene>
    <name evidence="4" type="ORF">B0A52_01524</name>
</gene>
<feature type="coiled-coil region" evidence="1">
    <location>
        <begin position="265"/>
        <end position="355"/>
    </location>
</feature>
<dbReference type="Pfam" id="PF12539">
    <property type="entry name" value="Csm1"/>
    <property type="match status" value="1"/>
</dbReference>
<dbReference type="FunFam" id="3.90.1150.80:FF:000001">
    <property type="entry name" value="Chromosome segregation protein (Pcs1)"/>
    <property type="match status" value="1"/>
</dbReference>
<dbReference type="CDD" id="cd23787">
    <property type="entry name" value="RWD_CSM1"/>
    <property type="match status" value="1"/>
</dbReference>
<reference evidence="4 5" key="1">
    <citation type="submission" date="2017-03" db="EMBL/GenBank/DDBJ databases">
        <title>Genomes of endolithic fungi from Antarctica.</title>
        <authorList>
            <person name="Coleine C."/>
            <person name="Masonjones S."/>
            <person name="Stajich J.E."/>
        </authorList>
    </citation>
    <scope>NUCLEOTIDE SEQUENCE [LARGE SCALE GENOMIC DNA]</scope>
    <source>
        <strain evidence="4 5">CCFEE 6314</strain>
    </source>
</reference>
<dbReference type="GO" id="GO:0051315">
    <property type="term" value="P:attachment of mitotic spindle microtubules to kinetochore"/>
    <property type="evidence" value="ECO:0007669"/>
    <property type="project" value="TreeGrafter"/>
</dbReference>
<dbReference type="GO" id="GO:0005730">
    <property type="term" value="C:nucleolus"/>
    <property type="evidence" value="ECO:0007669"/>
    <property type="project" value="TreeGrafter"/>
</dbReference>
<dbReference type="InterPro" id="IPR040349">
    <property type="entry name" value="Csm1/Pcs1"/>
</dbReference>
<dbReference type="GO" id="GO:1990644">
    <property type="term" value="F:microtubule site clamp"/>
    <property type="evidence" value="ECO:0007669"/>
    <property type="project" value="TreeGrafter"/>
</dbReference>
<feature type="compositionally biased region" description="Low complexity" evidence="2">
    <location>
        <begin position="26"/>
        <end position="37"/>
    </location>
</feature>
<dbReference type="InterPro" id="IPR020981">
    <property type="entry name" value="Csm1/Pcs1_C"/>
</dbReference>
<dbReference type="GO" id="GO:0034506">
    <property type="term" value="C:chromosome, centromeric core domain"/>
    <property type="evidence" value="ECO:0007669"/>
    <property type="project" value="TreeGrafter"/>
</dbReference>
<dbReference type="PANTHER" id="PTHR28006">
    <property type="entry name" value="MONOPOLIN COMPLEX SUBUNIT CSM1"/>
    <property type="match status" value="1"/>
</dbReference>
<feature type="compositionally biased region" description="Basic and acidic residues" evidence="2">
    <location>
        <begin position="216"/>
        <end position="229"/>
    </location>
</feature>
<feature type="compositionally biased region" description="Basic and acidic residues" evidence="2">
    <location>
        <begin position="79"/>
        <end position="91"/>
    </location>
</feature>
<feature type="compositionally biased region" description="Basic residues" evidence="2">
    <location>
        <begin position="40"/>
        <end position="58"/>
    </location>
</feature>
<dbReference type="Gene3D" id="3.90.1150.80">
    <property type="match status" value="1"/>
</dbReference>
<feature type="domain" description="Monopolin complex subunit Csm1/Pcs1 C-terminal" evidence="3">
    <location>
        <begin position="397"/>
        <end position="486"/>
    </location>
</feature>
<dbReference type="GO" id="GO:0033551">
    <property type="term" value="C:monopolin complex"/>
    <property type="evidence" value="ECO:0007669"/>
    <property type="project" value="InterPro"/>
</dbReference>
<accession>A0A438NF81</accession>
<dbReference type="PANTHER" id="PTHR28006:SF1">
    <property type="entry name" value="MONOPOLIN COMPLEX SUBUNIT CSM1"/>
    <property type="match status" value="1"/>
</dbReference>
<proteinExistence type="predicted"/>
<name>A0A438NF81_EXOME</name>
<dbReference type="EMBL" id="NAJM01000004">
    <property type="protein sequence ID" value="RVX74398.1"/>
    <property type="molecule type" value="Genomic_DNA"/>
</dbReference>
<evidence type="ECO:0000256" key="1">
    <source>
        <dbReference type="SAM" id="Coils"/>
    </source>
</evidence>
<evidence type="ECO:0000313" key="5">
    <source>
        <dbReference type="Proteomes" id="UP000288859"/>
    </source>
</evidence>
<feature type="compositionally biased region" description="Low complexity" evidence="2">
    <location>
        <begin position="167"/>
        <end position="180"/>
    </location>
</feature>
<evidence type="ECO:0000259" key="3">
    <source>
        <dbReference type="Pfam" id="PF12539"/>
    </source>
</evidence>
<evidence type="ECO:0000256" key="2">
    <source>
        <dbReference type="SAM" id="MobiDB-lite"/>
    </source>
</evidence>
<organism evidence="4 5">
    <name type="scientific">Exophiala mesophila</name>
    <name type="common">Black yeast-like fungus</name>
    <dbReference type="NCBI Taxonomy" id="212818"/>
    <lineage>
        <taxon>Eukaryota</taxon>
        <taxon>Fungi</taxon>
        <taxon>Dikarya</taxon>
        <taxon>Ascomycota</taxon>
        <taxon>Pezizomycotina</taxon>
        <taxon>Eurotiomycetes</taxon>
        <taxon>Chaetothyriomycetidae</taxon>
        <taxon>Chaetothyriales</taxon>
        <taxon>Herpotrichiellaceae</taxon>
        <taxon>Exophiala</taxon>
    </lineage>
</organism>
<dbReference type="GO" id="GO:0045144">
    <property type="term" value="P:meiotic sister chromatid segregation"/>
    <property type="evidence" value="ECO:0007669"/>
    <property type="project" value="TreeGrafter"/>
</dbReference>
<dbReference type="VEuPathDB" id="FungiDB:PV10_07379"/>
<dbReference type="GO" id="GO:0072686">
    <property type="term" value="C:mitotic spindle"/>
    <property type="evidence" value="ECO:0007669"/>
    <property type="project" value="TreeGrafter"/>
</dbReference>
<feature type="compositionally biased region" description="Low complexity" evidence="2">
    <location>
        <begin position="115"/>
        <end position="135"/>
    </location>
</feature>
<feature type="region of interest" description="Disordered" evidence="2">
    <location>
        <begin position="26"/>
        <end position="247"/>
    </location>
</feature>
<evidence type="ECO:0000313" key="4">
    <source>
        <dbReference type="EMBL" id="RVX74398.1"/>
    </source>
</evidence>
<dbReference type="InterPro" id="IPR038608">
    <property type="entry name" value="Csm1/Pcs1_C_sf"/>
</dbReference>
<feature type="compositionally biased region" description="Acidic residues" evidence="2">
    <location>
        <begin position="92"/>
        <end position="103"/>
    </location>
</feature>